<feature type="compositionally biased region" description="Basic and acidic residues" evidence="10">
    <location>
        <begin position="213"/>
        <end position="222"/>
    </location>
</feature>
<protein>
    <recommendedName>
        <fullName evidence="9">TRAP transporter small permease protein</fullName>
    </recommendedName>
</protein>
<evidence type="ECO:0000256" key="1">
    <source>
        <dbReference type="ARBA" id="ARBA00004429"/>
    </source>
</evidence>
<keyword evidence="2 9" id="KW-0813">Transport</keyword>
<comment type="caution">
    <text evidence="9">Lacks conserved residue(s) required for the propagation of feature annotation.</text>
</comment>
<dbReference type="Pfam" id="PF04290">
    <property type="entry name" value="DctQ"/>
    <property type="match status" value="1"/>
</dbReference>
<feature type="transmembrane region" description="Helical" evidence="9">
    <location>
        <begin position="12"/>
        <end position="31"/>
    </location>
</feature>
<dbReference type="InterPro" id="IPR007387">
    <property type="entry name" value="TRAP_DctQ"/>
</dbReference>
<dbReference type="GO" id="GO:0005886">
    <property type="term" value="C:plasma membrane"/>
    <property type="evidence" value="ECO:0007669"/>
    <property type="project" value="UniProtKB-SubCell"/>
</dbReference>
<comment type="subcellular location">
    <subcellularLocation>
        <location evidence="1 9">Cell inner membrane</location>
        <topology evidence="1 9">Multi-pass membrane protein</topology>
    </subcellularLocation>
</comment>
<name>A0A840G0E4_RHOTE</name>
<dbReference type="EMBL" id="JACIGE010000006">
    <property type="protein sequence ID" value="MBB4247654.1"/>
    <property type="molecule type" value="Genomic_DNA"/>
</dbReference>
<evidence type="ECO:0000259" key="11">
    <source>
        <dbReference type="Pfam" id="PF04290"/>
    </source>
</evidence>
<dbReference type="InterPro" id="IPR055348">
    <property type="entry name" value="DctQ"/>
</dbReference>
<proteinExistence type="inferred from homology"/>
<dbReference type="PANTHER" id="PTHR35011:SF2">
    <property type="entry name" value="2,3-DIKETO-L-GULONATE TRAP TRANSPORTER SMALL PERMEASE PROTEIN YIAM"/>
    <property type="match status" value="1"/>
</dbReference>
<keyword evidence="5 9" id="KW-0812">Transmembrane</keyword>
<feature type="domain" description="Tripartite ATP-independent periplasmic transporters DctQ component" evidence="11">
    <location>
        <begin position="21"/>
        <end position="176"/>
    </location>
</feature>
<dbReference type="GO" id="GO:0015740">
    <property type="term" value="P:C4-dicarboxylate transport"/>
    <property type="evidence" value="ECO:0007669"/>
    <property type="project" value="TreeGrafter"/>
</dbReference>
<evidence type="ECO:0000256" key="9">
    <source>
        <dbReference type="RuleBase" id="RU369079"/>
    </source>
</evidence>
<keyword evidence="3" id="KW-1003">Cell membrane</keyword>
<evidence type="ECO:0000256" key="3">
    <source>
        <dbReference type="ARBA" id="ARBA00022475"/>
    </source>
</evidence>
<evidence type="ECO:0000256" key="4">
    <source>
        <dbReference type="ARBA" id="ARBA00022519"/>
    </source>
</evidence>
<feature type="region of interest" description="Disordered" evidence="10">
    <location>
        <begin position="213"/>
        <end position="238"/>
    </location>
</feature>
<gene>
    <name evidence="12" type="ORF">GGD90_002028</name>
</gene>
<comment type="function">
    <text evidence="9">Part of the tripartite ATP-independent periplasmic (TRAP) transport system.</text>
</comment>
<organism evidence="12 13">
    <name type="scientific">Rhodocyclus tenuis</name>
    <name type="common">Rhodospirillum tenue</name>
    <dbReference type="NCBI Taxonomy" id="1066"/>
    <lineage>
        <taxon>Bacteria</taxon>
        <taxon>Pseudomonadati</taxon>
        <taxon>Pseudomonadota</taxon>
        <taxon>Betaproteobacteria</taxon>
        <taxon>Rhodocyclales</taxon>
        <taxon>Rhodocyclaceae</taxon>
        <taxon>Rhodocyclus</taxon>
    </lineage>
</organism>
<feature type="transmembrane region" description="Helical" evidence="9">
    <location>
        <begin position="94"/>
        <end position="119"/>
    </location>
</feature>
<dbReference type="GO" id="GO:0022857">
    <property type="term" value="F:transmembrane transporter activity"/>
    <property type="evidence" value="ECO:0007669"/>
    <property type="project" value="UniProtKB-UniRule"/>
</dbReference>
<sequence>MKWLDHLEEWIITFLMGAATTIIFVAVMHRYLAGMAIPGLQDWLLGLNFSWAQELTIIMFVWMAKFGAAYGVRTGIHVGVDVMINRLNEKNRRLFIIFGLCAGALFTGIVGTLGANFVWENGAHYAFLSALGSDVGDIPEGPTTPDLEWPTWMVYSAIPLGSSLMCFRFLQVLWNFLGTGELPHHDHGHVEGLEEEKDKTPVDFNPFAMNDDLHMRDLKHPQPGDNPAVDESGKGERK</sequence>
<evidence type="ECO:0000313" key="13">
    <source>
        <dbReference type="Proteomes" id="UP000587070"/>
    </source>
</evidence>
<dbReference type="PANTHER" id="PTHR35011">
    <property type="entry name" value="2,3-DIKETO-L-GULONATE TRAP TRANSPORTER SMALL PERMEASE PROTEIN YIAM"/>
    <property type="match status" value="1"/>
</dbReference>
<reference evidence="12 13" key="1">
    <citation type="submission" date="2020-08" db="EMBL/GenBank/DDBJ databases">
        <title>Genome sequencing of Purple Non-Sulfur Bacteria from various extreme environments.</title>
        <authorList>
            <person name="Mayer M."/>
        </authorList>
    </citation>
    <scope>NUCLEOTIDE SEQUENCE [LARGE SCALE GENOMIC DNA]</scope>
    <source>
        <strain evidence="12 13">2761</strain>
    </source>
</reference>
<feature type="transmembrane region" description="Helical" evidence="9">
    <location>
        <begin position="152"/>
        <end position="170"/>
    </location>
</feature>
<evidence type="ECO:0000256" key="8">
    <source>
        <dbReference type="ARBA" id="ARBA00038436"/>
    </source>
</evidence>
<dbReference type="OrthoDB" id="9791324at2"/>
<comment type="caution">
    <text evidence="12">The sequence shown here is derived from an EMBL/GenBank/DDBJ whole genome shotgun (WGS) entry which is preliminary data.</text>
</comment>
<evidence type="ECO:0000256" key="10">
    <source>
        <dbReference type="SAM" id="MobiDB-lite"/>
    </source>
</evidence>
<dbReference type="Proteomes" id="UP000587070">
    <property type="component" value="Unassembled WGS sequence"/>
</dbReference>
<comment type="similarity">
    <text evidence="8 9">Belongs to the TRAP transporter small permease family.</text>
</comment>
<evidence type="ECO:0000256" key="5">
    <source>
        <dbReference type="ARBA" id="ARBA00022692"/>
    </source>
</evidence>
<comment type="subunit">
    <text evidence="9">The complex comprises the extracytoplasmic solute receptor protein and the two transmembrane proteins.</text>
</comment>
<evidence type="ECO:0000256" key="6">
    <source>
        <dbReference type="ARBA" id="ARBA00022989"/>
    </source>
</evidence>
<evidence type="ECO:0000256" key="2">
    <source>
        <dbReference type="ARBA" id="ARBA00022448"/>
    </source>
</evidence>
<keyword evidence="6 9" id="KW-1133">Transmembrane helix</keyword>
<evidence type="ECO:0000313" key="12">
    <source>
        <dbReference type="EMBL" id="MBB4247654.1"/>
    </source>
</evidence>
<accession>A0A840G0E4</accession>
<keyword evidence="4 9" id="KW-0997">Cell inner membrane</keyword>
<keyword evidence="13" id="KW-1185">Reference proteome</keyword>
<dbReference type="AlphaFoldDB" id="A0A840G0E4"/>
<keyword evidence="7 9" id="KW-0472">Membrane</keyword>
<dbReference type="RefSeq" id="WP_153116483.1">
    <property type="nucleotide sequence ID" value="NZ_JACIGE010000006.1"/>
</dbReference>
<evidence type="ECO:0000256" key="7">
    <source>
        <dbReference type="ARBA" id="ARBA00023136"/>
    </source>
</evidence>